<gene>
    <name evidence="1" type="ORF">AKJ09_11228</name>
</gene>
<dbReference type="AlphaFoldDB" id="A0A0K1QGK3"/>
<dbReference type="EMBL" id="CP012333">
    <property type="protein sequence ID" value="AKV04565.1"/>
    <property type="molecule type" value="Genomic_DNA"/>
</dbReference>
<protein>
    <submittedName>
        <fullName evidence="1">Uncharacterized protein</fullName>
    </submittedName>
</protein>
<dbReference type="KEGG" id="llu:AKJ09_11228"/>
<sequence>MGRSLLNMIPQPARVGRSAGEALLNMATGATGAKPKKTLEQEREEAEQRLNEAFDAVQSRKIALLDIEEAIAANKSNKEV</sequence>
<keyword evidence="2" id="KW-1185">Reference proteome</keyword>
<evidence type="ECO:0000313" key="1">
    <source>
        <dbReference type="EMBL" id="AKV04565.1"/>
    </source>
</evidence>
<reference evidence="1 2" key="1">
    <citation type="submission" date="2015-08" db="EMBL/GenBank/DDBJ databases">
        <authorList>
            <person name="Babu N.S."/>
            <person name="Beckwith C.J."/>
            <person name="Beseler K.G."/>
            <person name="Brison A."/>
            <person name="Carone J.V."/>
            <person name="Caskin T.P."/>
            <person name="Diamond M."/>
            <person name="Durham M.E."/>
            <person name="Foxe J.M."/>
            <person name="Go M."/>
            <person name="Henderson B.A."/>
            <person name="Jones I.B."/>
            <person name="McGettigan J.A."/>
            <person name="Micheletti S.J."/>
            <person name="Nasrallah M.E."/>
            <person name="Ortiz D."/>
            <person name="Piller C.R."/>
            <person name="Privatt S.R."/>
            <person name="Schneider S.L."/>
            <person name="Sharp S."/>
            <person name="Smith T.C."/>
            <person name="Stanton J.D."/>
            <person name="Ullery H.E."/>
            <person name="Wilson R.J."/>
            <person name="Serrano M.G."/>
            <person name="Buck G."/>
            <person name="Lee V."/>
            <person name="Wang Y."/>
            <person name="Carvalho R."/>
            <person name="Voegtly L."/>
            <person name="Shi R."/>
            <person name="Duckworth R."/>
            <person name="Johnson A."/>
            <person name="Loviza R."/>
            <person name="Walstead R."/>
            <person name="Shah Z."/>
            <person name="Kiflezghi M."/>
            <person name="Wade K."/>
            <person name="Ball S.L."/>
            <person name="Bradley K.W."/>
            <person name="Asai D.J."/>
            <person name="Bowman C.A."/>
            <person name="Russell D.A."/>
            <person name="Pope W.H."/>
            <person name="Jacobs-Sera D."/>
            <person name="Hendrix R.W."/>
            <person name="Hatfull G.F."/>
        </authorList>
    </citation>
    <scope>NUCLEOTIDE SEQUENCE [LARGE SCALE GENOMIC DNA]</scope>
    <source>
        <strain evidence="1 2">DSM 27648</strain>
    </source>
</reference>
<dbReference type="STRING" id="1391654.AKJ09_11228"/>
<dbReference type="Proteomes" id="UP000064967">
    <property type="component" value="Chromosome"/>
</dbReference>
<proteinExistence type="predicted"/>
<organism evidence="1 2">
    <name type="scientific">Labilithrix luteola</name>
    <dbReference type="NCBI Taxonomy" id="1391654"/>
    <lineage>
        <taxon>Bacteria</taxon>
        <taxon>Pseudomonadati</taxon>
        <taxon>Myxococcota</taxon>
        <taxon>Polyangia</taxon>
        <taxon>Polyangiales</taxon>
        <taxon>Labilitrichaceae</taxon>
        <taxon>Labilithrix</taxon>
    </lineage>
</organism>
<evidence type="ECO:0000313" key="2">
    <source>
        <dbReference type="Proteomes" id="UP000064967"/>
    </source>
</evidence>
<accession>A0A0K1QGK3</accession>
<name>A0A0K1QGK3_9BACT</name>